<dbReference type="InterPro" id="IPR003325">
    <property type="entry name" value="TerD"/>
</dbReference>
<dbReference type="PANTHER" id="PTHR32097:SF17">
    <property type="entry name" value="CAMP-BINDING PROTEIN 1-RELATED"/>
    <property type="match status" value="1"/>
</dbReference>
<dbReference type="InterPro" id="IPR051324">
    <property type="entry name" value="Stress/Tellurium_Resist"/>
</dbReference>
<dbReference type="HOGENOM" id="CLU_055120_3_2_11"/>
<dbReference type="eggNOG" id="COG2310">
    <property type="taxonomic scope" value="Bacteria"/>
</dbReference>
<name>F4H5M7_CELFA</name>
<feature type="domain" description="TerD" evidence="1">
    <location>
        <begin position="1"/>
        <end position="177"/>
    </location>
</feature>
<sequence>MSVNLTKGQTVSLTKSDGGSLTQVRMGLGWDAIKVKGLFGRAKEKAVDLDASALLYDASGVLVDQVWFSQLTSKDGAVQHTGDNRTGAGDGDDESIRVALTAVNPAVHTLVFVVNSYTGETFSSIENAFCRLIDETTGQEVARYDLSGSGPHTAQIMAKVSRVGSGWAMTALGVRANGRTIKDMSAAVTQVL</sequence>
<organism evidence="2 3">
    <name type="scientific">Cellulomonas fimi (strain ATCC 484 / DSM 20113 / JCM 1341 / CCUG 24087 / LMG 16345 / NBRC 15513 / NCIMB 8980 / NCTC 7547 / NRS-133)</name>
    <dbReference type="NCBI Taxonomy" id="590998"/>
    <lineage>
        <taxon>Bacteria</taxon>
        <taxon>Bacillati</taxon>
        <taxon>Actinomycetota</taxon>
        <taxon>Actinomycetes</taxon>
        <taxon>Micrococcales</taxon>
        <taxon>Cellulomonadaceae</taxon>
        <taxon>Cellulomonas</taxon>
    </lineage>
</organism>
<dbReference type="STRING" id="590998.Celf_0205"/>
<accession>F4H5M7</accession>
<dbReference type="CDD" id="cd06974">
    <property type="entry name" value="TerD_like"/>
    <property type="match status" value="1"/>
</dbReference>
<dbReference type="RefSeq" id="WP_013769381.1">
    <property type="nucleotide sequence ID" value="NC_015514.1"/>
</dbReference>
<dbReference type="KEGG" id="cfi:Celf_0205"/>
<dbReference type="Proteomes" id="UP000008460">
    <property type="component" value="Chromosome"/>
</dbReference>
<gene>
    <name evidence="2" type="ordered locus">Celf_0205</name>
</gene>
<dbReference type="AlphaFoldDB" id="F4H5M7"/>
<protein>
    <submittedName>
        <fullName evidence="2">Stress protein</fullName>
    </submittedName>
</protein>
<dbReference type="EMBL" id="CP002666">
    <property type="protein sequence ID" value="AEE44351.1"/>
    <property type="molecule type" value="Genomic_DNA"/>
</dbReference>
<evidence type="ECO:0000313" key="3">
    <source>
        <dbReference type="Proteomes" id="UP000008460"/>
    </source>
</evidence>
<evidence type="ECO:0000259" key="1">
    <source>
        <dbReference type="Pfam" id="PF02342"/>
    </source>
</evidence>
<evidence type="ECO:0000313" key="2">
    <source>
        <dbReference type="EMBL" id="AEE44351.1"/>
    </source>
</evidence>
<reference evidence="2 3" key="1">
    <citation type="submission" date="2011-04" db="EMBL/GenBank/DDBJ databases">
        <title>Complete sequence of Cellulomonas fimi ATCC 484.</title>
        <authorList>
            <consortium name="US DOE Joint Genome Institute"/>
            <person name="Lucas S."/>
            <person name="Han J."/>
            <person name="Lapidus A."/>
            <person name="Cheng J.-F."/>
            <person name="Goodwin L."/>
            <person name="Pitluck S."/>
            <person name="Peters L."/>
            <person name="Chertkov O."/>
            <person name="Detter J.C."/>
            <person name="Han C."/>
            <person name="Tapia R."/>
            <person name="Land M."/>
            <person name="Hauser L."/>
            <person name="Kyrpides N."/>
            <person name="Ivanova N."/>
            <person name="Ovchinnikova G."/>
            <person name="Pagani I."/>
            <person name="Mead D."/>
            <person name="Brumm P."/>
            <person name="Woyke T."/>
        </authorList>
    </citation>
    <scope>NUCLEOTIDE SEQUENCE [LARGE SCALE GENOMIC DNA]</scope>
    <source>
        <strain evidence="3">ATCC 484 / DSM 20113 / JCM 1341 / NBRC 15513 / NCIMB 8980 / NCTC 7547</strain>
    </source>
</reference>
<dbReference type="Pfam" id="PF02342">
    <property type="entry name" value="TerD"/>
    <property type="match status" value="1"/>
</dbReference>
<proteinExistence type="predicted"/>
<dbReference type="PANTHER" id="PTHR32097">
    <property type="entry name" value="CAMP-BINDING PROTEIN 1-RELATED"/>
    <property type="match status" value="1"/>
</dbReference>
<dbReference type="Gene3D" id="2.60.60.30">
    <property type="entry name" value="sav2460 like domains"/>
    <property type="match status" value="1"/>
</dbReference>
<keyword evidence="3" id="KW-1185">Reference proteome</keyword>